<dbReference type="Proteomes" id="UP001230649">
    <property type="component" value="Unassembled WGS sequence"/>
</dbReference>
<comment type="caution">
    <text evidence="1">The sequence shown here is derived from an EMBL/GenBank/DDBJ whole genome shotgun (WGS) entry which is preliminary data.</text>
</comment>
<accession>A0ACC2VCX9</accession>
<evidence type="ECO:0000313" key="1">
    <source>
        <dbReference type="EMBL" id="KAJ9096950.1"/>
    </source>
</evidence>
<organism evidence="1 2">
    <name type="scientific">Naganishia adeliensis</name>
    <dbReference type="NCBI Taxonomy" id="92952"/>
    <lineage>
        <taxon>Eukaryota</taxon>
        <taxon>Fungi</taxon>
        <taxon>Dikarya</taxon>
        <taxon>Basidiomycota</taxon>
        <taxon>Agaricomycotina</taxon>
        <taxon>Tremellomycetes</taxon>
        <taxon>Filobasidiales</taxon>
        <taxon>Filobasidiaceae</taxon>
        <taxon>Naganishia</taxon>
    </lineage>
</organism>
<evidence type="ECO:0000313" key="2">
    <source>
        <dbReference type="Proteomes" id="UP001230649"/>
    </source>
</evidence>
<gene>
    <name evidence="1" type="ORF">QFC20_006310</name>
</gene>
<proteinExistence type="predicted"/>
<dbReference type="EMBL" id="JASBWS010000108">
    <property type="protein sequence ID" value="KAJ9096950.1"/>
    <property type="molecule type" value="Genomic_DNA"/>
</dbReference>
<reference evidence="1" key="1">
    <citation type="submission" date="2023-04" db="EMBL/GenBank/DDBJ databases">
        <title>Draft Genome sequencing of Naganishia species isolated from polar environments using Oxford Nanopore Technology.</title>
        <authorList>
            <person name="Leo P."/>
            <person name="Venkateswaran K."/>
        </authorList>
    </citation>
    <scope>NUCLEOTIDE SEQUENCE</scope>
    <source>
        <strain evidence="1">MNA-CCFEE 5262</strain>
    </source>
</reference>
<name>A0ACC2VCX9_9TREE</name>
<sequence length="1656" mass="183024">MHFKACPEGSFDLTSPCSINFLRAIVPTSLVFVHLLTQLPRSRVSKRLTAPLAPIWTDPNSLEALTPASEKQEIQSRDAVPQRYRGTERWRMATFVAVAGMMAALWSAVLGMAVWSLLDGEGDAWMVWTTGMTLFSWIYLTLYPILKPRRTPSMMAFTLYITHLAISIIALVMMGYIRTVTSDTAPWASPLYITLESISVISCFTLLCAILGMPLVDPEITERLGPEAQREDKVTLYEWITFSWVNPLIRLGYEKDLKDDDVPPLSVTMRSEQVFNSLLALSAPTVDAKGNMKPPPSLLRRLATLNAMDFSLDASLTCVSVLCNYASPYLLKKILDSLSNPTPETKARAYIYATLALLASIGKAEADLLHLWHGRRESVRVKNQLVAIIYEKALKRKDFSGVVGLGDKKKEDVDGKGKKKGKKEKKEPEKNVADTGRVVSLMASDTTRVQNTVSGVYFILSAIVEVPVAAFFLYTLLGWSAFAGFVVLILASPAQSYIMKRNIKITQELSKARDKRITVMNEVVNNLKSIKFFAWIDHWRNKAQQARTAELNLWVKNIYNSLMFSTIYGLGPIFITLISFACFIFIAKGELTVSIAFTALSLFSMLRQPLNMIPAFAVLLLQTKVSVDRIDDFLKEEEVEDWVSSLKSKPTLPTDPLDTRIGFEKASFKWHATAKADAQKGKADVQNGNGVVSEEDAAAIPDFELGPLDFTFPYGKLSVISGPTGAGKSSLLQALLGEMDCINGKVFLPKHLNQICPDTGLRNSLAYCSQTPWLQQMSIRDNILFGEPFEQKRYDDVLKACALVPDLDVLDDGDDTEIGAKGISMSGGQKARLALARAVYSRTQHLLLDDIFAAVDSHTGRHLYEKCVKGPLLRGRTVIIVSHHVELLLPGTVYLVRLLDGRVEAIGEPKELREQGLLGPLVAAEEATAETEEFVDDEKGIELDAVGDEDPKAKKERPHRKLVKDEERAAGNVKWSTYKLYLEASSYLSWALTILLLVVIQVFALGERWWLKIWGEAYRYSVNAMVFFASTAFGIHSAHTEPHPMQYSFHGHASPSSNMSMSASPLSASPKFPDANTHPGYYLSIFTAIGIAGFVFSMLQSINGMVGGLRASKIIHTRMLNSVLRSTVRFADTTPSGRIINRFSKDLETIDGSLIGSLRQVLVQVASLIGAIILVTAILPWFLLPAGFISYAFYALSVRYLNCSRDLRRIEATARSPVYSGFSEVLDGLPTLRAFSAERRFKDKLFHQVDHSQAAFYQLWMCNRWLLLRFDVLGALSVFAVTCLSLSGAISAGSAGVAITSSQSFVMGCYWLSRFWSQLEMDFNAVERAEEYLDLEQEPAAHIESASPAYWPSSSSRSFLRVENLSIKYSPELPAVLNDLSFEIKAKEKVGLLGRTGSGKSTLGMSLLRFTDPSSGKIILDGIDITSIGVDDLRRAITYIPQDAVLFSGTVRENLDPFNEHSDQGLLDALDRVQLGANSKTPAASHIPSREASNTRLNALMDDADTVSGDDSTIGTPVAVGKAKVALDTEVSAGGASLSQGQRQLLAMARAMLRRSNLVIADEATASIDMATDIIIQQAIRTEFADACVITIAHRLDTVIDYDRVMVLTDGKIVEFDTPWTLIRKEDGLFRSFCEQSGRYHELYDAAEKASQGKSR</sequence>
<protein>
    <submittedName>
        <fullName evidence="1">Uncharacterized protein</fullName>
    </submittedName>
</protein>
<keyword evidence="2" id="KW-1185">Reference proteome</keyword>